<reference evidence="2 3" key="1">
    <citation type="journal article" date="2024" name="bioRxiv">
        <title>A reference genome for Trichogramma kaykai: A tiny desert-dwelling parasitoid wasp with competing sex-ratio distorters.</title>
        <authorList>
            <person name="Culotta J."/>
            <person name="Lindsey A.R."/>
        </authorList>
    </citation>
    <scope>NUCLEOTIDE SEQUENCE [LARGE SCALE GENOMIC DNA]</scope>
    <source>
        <strain evidence="2 3">KSX58</strain>
    </source>
</reference>
<keyword evidence="1" id="KW-0812">Transmembrane</keyword>
<organism evidence="2 3">
    <name type="scientific">Trichogramma kaykai</name>
    <dbReference type="NCBI Taxonomy" id="54128"/>
    <lineage>
        <taxon>Eukaryota</taxon>
        <taxon>Metazoa</taxon>
        <taxon>Ecdysozoa</taxon>
        <taxon>Arthropoda</taxon>
        <taxon>Hexapoda</taxon>
        <taxon>Insecta</taxon>
        <taxon>Pterygota</taxon>
        <taxon>Neoptera</taxon>
        <taxon>Endopterygota</taxon>
        <taxon>Hymenoptera</taxon>
        <taxon>Apocrita</taxon>
        <taxon>Proctotrupomorpha</taxon>
        <taxon>Chalcidoidea</taxon>
        <taxon>Trichogrammatidae</taxon>
        <taxon>Trichogramma</taxon>
    </lineage>
</organism>
<keyword evidence="1" id="KW-0472">Membrane</keyword>
<proteinExistence type="predicted"/>
<evidence type="ECO:0000313" key="2">
    <source>
        <dbReference type="EMBL" id="KAL3404699.1"/>
    </source>
</evidence>
<keyword evidence="3" id="KW-1185">Reference proteome</keyword>
<keyword evidence="1" id="KW-1133">Transmembrane helix</keyword>
<protein>
    <submittedName>
        <fullName evidence="2">Uncharacterized protein</fullName>
    </submittedName>
</protein>
<feature type="transmembrane region" description="Helical" evidence="1">
    <location>
        <begin position="132"/>
        <end position="153"/>
    </location>
</feature>
<gene>
    <name evidence="2" type="ORF">TKK_002743</name>
</gene>
<accession>A0ABD2XIN2</accession>
<dbReference type="Proteomes" id="UP001627154">
    <property type="component" value="Unassembled WGS sequence"/>
</dbReference>
<evidence type="ECO:0000256" key="1">
    <source>
        <dbReference type="SAM" id="Phobius"/>
    </source>
</evidence>
<dbReference type="AlphaFoldDB" id="A0ABD2XIN2"/>
<name>A0ABD2XIN2_9HYME</name>
<dbReference type="EMBL" id="JBJJXI010000023">
    <property type="protein sequence ID" value="KAL3404699.1"/>
    <property type="molecule type" value="Genomic_DNA"/>
</dbReference>
<feature type="transmembrane region" description="Helical" evidence="1">
    <location>
        <begin position="80"/>
        <end position="98"/>
    </location>
</feature>
<comment type="caution">
    <text evidence="2">The sequence shown here is derived from an EMBL/GenBank/DDBJ whole genome shotgun (WGS) entry which is preliminary data.</text>
</comment>
<evidence type="ECO:0000313" key="3">
    <source>
        <dbReference type="Proteomes" id="UP001627154"/>
    </source>
</evidence>
<sequence>MRRIKFSVIKNEKQEEIHNRRVTFHWEAGMHYPIPLSFWSKQNPRAALVHCTSSSFLSIRYDYLPTGNHRFFLHITRRKVIGCILFSLALYFSKFIAIDRTVPWGELKSNKRAISMDARELGAFQGRITHRIIVQIIIANTIDAALAMSAAAVKKRSDNKCCYRRRLGAREDCEDE</sequence>